<accession>A0A369QG98</accession>
<evidence type="ECO:0000256" key="1">
    <source>
        <dbReference type="SAM" id="Phobius"/>
    </source>
</evidence>
<keyword evidence="1" id="KW-0812">Transmembrane</keyword>
<dbReference type="Proteomes" id="UP000253919">
    <property type="component" value="Unassembled WGS sequence"/>
</dbReference>
<dbReference type="RefSeq" id="WP_115371434.1">
    <property type="nucleotide sequence ID" value="NZ_QASA01000001.1"/>
</dbReference>
<keyword evidence="1" id="KW-0472">Membrane</keyword>
<gene>
    <name evidence="2" type="ORF">AHMF7616_00508</name>
</gene>
<organism evidence="2 3">
    <name type="scientific">Adhaeribacter pallidiroseus</name>
    <dbReference type="NCBI Taxonomy" id="2072847"/>
    <lineage>
        <taxon>Bacteria</taxon>
        <taxon>Pseudomonadati</taxon>
        <taxon>Bacteroidota</taxon>
        <taxon>Cytophagia</taxon>
        <taxon>Cytophagales</taxon>
        <taxon>Hymenobacteraceae</taxon>
        <taxon>Adhaeribacter</taxon>
    </lineage>
</organism>
<protein>
    <submittedName>
        <fullName evidence="2">Uncharacterized protein</fullName>
    </submittedName>
</protein>
<sequence>MQLLRLTFKTLFGGRIKYITYISIVFFISSLIVALITVCLVSSEINKAFWNVISNILLGIGTSILAAALISTFELINVNRVINLIKFFSIDVTKKTVIVLPHFYNQLLQEKERGNYGLKTDTLNEITFVSYADFTTVKYLIALFQEHNLGLPEIMTDDEALEILSNEEKLKKYNTFLSLGLYSNKFSNQLNSEKIQNRYFNFEAKNVQNYGDRKIEYLEPVGVEKENWLTLTPNNQDCSDLSLISKINYEVNAKQKLNILILGGLNATGTKLLGEYIYNQWDKILCKGIGRNKFYELRPIINEKNFCMIFKINGQKNVSYDENATIKLDSSFCRI</sequence>
<comment type="caution">
    <text evidence="2">The sequence shown here is derived from an EMBL/GenBank/DDBJ whole genome shotgun (WGS) entry which is preliminary data.</text>
</comment>
<reference evidence="2 3" key="1">
    <citation type="submission" date="2018-04" db="EMBL/GenBank/DDBJ databases">
        <title>Adhaeribacter sp. HMF7616 genome sequencing and assembly.</title>
        <authorList>
            <person name="Kang H."/>
            <person name="Kang J."/>
            <person name="Cha I."/>
            <person name="Kim H."/>
            <person name="Joh K."/>
        </authorList>
    </citation>
    <scope>NUCLEOTIDE SEQUENCE [LARGE SCALE GENOMIC DNA]</scope>
    <source>
        <strain evidence="2 3">HMF7616</strain>
    </source>
</reference>
<feature type="transmembrane region" description="Helical" evidence="1">
    <location>
        <begin position="21"/>
        <end position="43"/>
    </location>
</feature>
<dbReference type="EMBL" id="QASA01000001">
    <property type="protein sequence ID" value="RDC61919.1"/>
    <property type="molecule type" value="Genomic_DNA"/>
</dbReference>
<evidence type="ECO:0000313" key="2">
    <source>
        <dbReference type="EMBL" id="RDC61919.1"/>
    </source>
</evidence>
<name>A0A369QG98_9BACT</name>
<feature type="transmembrane region" description="Helical" evidence="1">
    <location>
        <begin position="49"/>
        <end position="70"/>
    </location>
</feature>
<keyword evidence="1" id="KW-1133">Transmembrane helix</keyword>
<keyword evidence="3" id="KW-1185">Reference proteome</keyword>
<evidence type="ECO:0000313" key="3">
    <source>
        <dbReference type="Proteomes" id="UP000253919"/>
    </source>
</evidence>
<proteinExistence type="predicted"/>
<dbReference type="AlphaFoldDB" id="A0A369QG98"/>